<dbReference type="PANTHER" id="PTHR40072:SF1">
    <property type="entry name" value="MOLYBDOPTERIN-GUANINE DINUCLEOTIDE BIOSYNTHESIS ADAPTER PROTEIN"/>
    <property type="match status" value="1"/>
</dbReference>
<dbReference type="InterPro" id="IPR004435">
    <property type="entry name" value="MobB_dom"/>
</dbReference>
<gene>
    <name evidence="2" type="primary">mobB</name>
    <name evidence="2" type="ORF">BU072_06120</name>
</gene>
<dbReference type="GeneID" id="64117176"/>
<dbReference type="STRING" id="1167632.GCA_000286335_00785"/>
<dbReference type="InterPro" id="IPR027417">
    <property type="entry name" value="P-loop_NTPase"/>
</dbReference>
<dbReference type="InterPro" id="IPR052539">
    <property type="entry name" value="MGD_biosynthesis_adapter"/>
</dbReference>
<evidence type="ECO:0000313" key="3">
    <source>
        <dbReference type="Proteomes" id="UP000241209"/>
    </source>
</evidence>
<dbReference type="Pfam" id="PF03205">
    <property type="entry name" value="MobB"/>
    <property type="match status" value="1"/>
</dbReference>
<dbReference type="PANTHER" id="PTHR40072">
    <property type="entry name" value="MOLYBDOPTERIN-GUANINE DINUCLEOTIDE BIOSYNTHESIS ADAPTER PROTEIN-RELATED"/>
    <property type="match status" value="1"/>
</dbReference>
<reference evidence="2 3" key="1">
    <citation type="journal article" date="2016" name="Front. Microbiol.">
        <title>Comprehensive Phylogenetic Analysis of Bovine Non-aureus Staphylococci Species Based on Whole-Genome Sequencing.</title>
        <authorList>
            <person name="Naushad S."/>
            <person name="Barkema H.W."/>
            <person name="Luby C."/>
            <person name="Condas L.A."/>
            <person name="Nobrega D.B."/>
            <person name="Carson D.A."/>
            <person name="De Buck J."/>
        </authorList>
    </citation>
    <scope>NUCLEOTIDE SEQUENCE [LARGE SCALE GENOMIC DNA]</scope>
    <source>
        <strain evidence="2 3">SNUC 2204</strain>
    </source>
</reference>
<dbReference type="GO" id="GO:0006777">
    <property type="term" value="P:Mo-molybdopterin cofactor biosynthetic process"/>
    <property type="evidence" value="ECO:0007669"/>
    <property type="project" value="InterPro"/>
</dbReference>
<dbReference type="OrthoDB" id="9786803at2"/>
<dbReference type="Proteomes" id="UP000241209">
    <property type="component" value="Unassembled WGS sequence"/>
</dbReference>
<proteinExistence type="predicted"/>
<sequence length="153" mass="17607">MKCLQIVGYKNSGKTTLINKLIKVCHDNQLTVSTIKHHGHGVEDISMDHKEVDSLSFIKNGAQESIVLGKQLMERVTKVDKSLEQIIAEDLSVIPDILLIEGFKHEQYPKVLLTKEADTLEKELENVIYSLNAFDIEENKIFIKWFQNWLEKE</sequence>
<dbReference type="SUPFAM" id="SSF52540">
    <property type="entry name" value="P-loop containing nucleoside triphosphate hydrolases"/>
    <property type="match status" value="1"/>
</dbReference>
<dbReference type="NCBIfam" id="TIGR00176">
    <property type="entry name" value="mobB"/>
    <property type="match status" value="1"/>
</dbReference>
<protein>
    <submittedName>
        <fullName evidence="2">Molybdopterin-guanine dinucleotide biosynthesis protein B</fullName>
    </submittedName>
</protein>
<evidence type="ECO:0000313" key="2">
    <source>
        <dbReference type="EMBL" id="PTI29797.1"/>
    </source>
</evidence>
<dbReference type="GO" id="GO:0005525">
    <property type="term" value="F:GTP binding"/>
    <property type="evidence" value="ECO:0007669"/>
    <property type="project" value="InterPro"/>
</dbReference>
<organism evidence="2 3">
    <name type="scientific">Mammaliicoccus vitulinus</name>
    <dbReference type="NCBI Taxonomy" id="71237"/>
    <lineage>
        <taxon>Bacteria</taxon>
        <taxon>Bacillati</taxon>
        <taxon>Bacillota</taxon>
        <taxon>Bacilli</taxon>
        <taxon>Bacillales</taxon>
        <taxon>Staphylococcaceae</taxon>
        <taxon>Mammaliicoccus</taxon>
    </lineage>
</organism>
<feature type="domain" description="Molybdopterin-guanine dinucleotide biosynthesis protein B (MobB)" evidence="1">
    <location>
        <begin position="4"/>
        <end position="123"/>
    </location>
</feature>
<comment type="caution">
    <text evidence="2">The sequence shown here is derived from an EMBL/GenBank/DDBJ whole genome shotgun (WGS) entry which is preliminary data.</text>
</comment>
<dbReference type="RefSeq" id="WP_107536407.1">
    <property type="nucleotide sequence ID" value="NZ_BMDF01000004.1"/>
</dbReference>
<name>A0A2T4PTS7_9STAP</name>
<dbReference type="EMBL" id="PZFK01000010">
    <property type="protein sequence ID" value="PTI29797.1"/>
    <property type="molecule type" value="Genomic_DNA"/>
</dbReference>
<accession>A0A2T4PTS7</accession>
<evidence type="ECO:0000259" key="1">
    <source>
        <dbReference type="Pfam" id="PF03205"/>
    </source>
</evidence>
<dbReference type="Gene3D" id="3.40.50.300">
    <property type="entry name" value="P-loop containing nucleotide triphosphate hydrolases"/>
    <property type="match status" value="1"/>
</dbReference>
<dbReference type="AlphaFoldDB" id="A0A2T4PTS7"/>